<sequence length="138" mass="14787">ATTTKIFNGVDAVEGEVPWRGYFRVAMKASCGGTILNKNWVLTAAHCVDSLVKVTQISNLRVCLISSICTTSPTTTICEGDSGGSIDQKDDRGRYNAVGINSYALSDCGSSDKVDVMAKVAMYLGWIEKNTGETFCNT</sequence>
<dbReference type="Proteomes" id="UP000708208">
    <property type="component" value="Unassembled WGS sequence"/>
</dbReference>
<dbReference type="PANTHER" id="PTHR24250">
    <property type="entry name" value="CHYMOTRYPSIN-RELATED"/>
    <property type="match status" value="1"/>
</dbReference>
<feature type="domain" description="Peptidase S1" evidence="2">
    <location>
        <begin position="5"/>
        <end position="127"/>
    </location>
</feature>
<accession>A0A8J2NUX5</accession>
<dbReference type="GO" id="GO:0006508">
    <property type="term" value="P:proteolysis"/>
    <property type="evidence" value="ECO:0007669"/>
    <property type="project" value="InterPro"/>
</dbReference>
<organism evidence="3 4">
    <name type="scientific">Allacma fusca</name>
    <dbReference type="NCBI Taxonomy" id="39272"/>
    <lineage>
        <taxon>Eukaryota</taxon>
        <taxon>Metazoa</taxon>
        <taxon>Ecdysozoa</taxon>
        <taxon>Arthropoda</taxon>
        <taxon>Hexapoda</taxon>
        <taxon>Collembola</taxon>
        <taxon>Symphypleona</taxon>
        <taxon>Sminthuridae</taxon>
        <taxon>Allacma</taxon>
    </lineage>
</organism>
<keyword evidence="1" id="KW-1015">Disulfide bond</keyword>
<dbReference type="InterPro" id="IPR018114">
    <property type="entry name" value="TRYPSIN_HIS"/>
</dbReference>
<keyword evidence="4" id="KW-1185">Reference proteome</keyword>
<evidence type="ECO:0000313" key="4">
    <source>
        <dbReference type="Proteomes" id="UP000708208"/>
    </source>
</evidence>
<name>A0A8J2NUX5_9HEXA</name>
<gene>
    <name evidence="3" type="ORF">AFUS01_LOCUS4832</name>
</gene>
<proteinExistence type="predicted"/>
<reference evidence="3" key="1">
    <citation type="submission" date="2021-06" db="EMBL/GenBank/DDBJ databases">
        <authorList>
            <person name="Hodson N. C."/>
            <person name="Mongue J. A."/>
            <person name="Jaron S. K."/>
        </authorList>
    </citation>
    <scope>NUCLEOTIDE SEQUENCE</scope>
</reference>
<dbReference type="PROSITE" id="PS00134">
    <property type="entry name" value="TRYPSIN_HIS"/>
    <property type="match status" value="1"/>
</dbReference>
<dbReference type="SMART" id="SM00020">
    <property type="entry name" value="Tryp_SPc"/>
    <property type="match status" value="1"/>
</dbReference>
<dbReference type="EMBL" id="CAJVCH010030452">
    <property type="protein sequence ID" value="CAG7709618.1"/>
    <property type="molecule type" value="Genomic_DNA"/>
</dbReference>
<evidence type="ECO:0000256" key="1">
    <source>
        <dbReference type="ARBA" id="ARBA00023157"/>
    </source>
</evidence>
<dbReference type="OrthoDB" id="531708at2759"/>
<dbReference type="PANTHER" id="PTHR24250:SF27">
    <property type="entry name" value="ELASTASE 2 LIKE"/>
    <property type="match status" value="1"/>
</dbReference>
<feature type="non-terminal residue" evidence="3">
    <location>
        <position position="1"/>
    </location>
</feature>
<dbReference type="AlphaFoldDB" id="A0A8J2NUX5"/>
<protein>
    <recommendedName>
        <fullName evidence="2">Peptidase S1 domain-containing protein</fullName>
    </recommendedName>
</protein>
<dbReference type="GO" id="GO:0004252">
    <property type="term" value="F:serine-type endopeptidase activity"/>
    <property type="evidence" value="ECO:0007669"/>
    <property type="project" value="InterPro"/>
</dbReference>
<dbReference type="Pfam" id="PF00089">
    <property type="entry name" value="Trypsin"/>
    <property type="match status" value="2"/>
</dbReference>
<comment type="caution">
    <text evidence="3">The sequence shown here is derived from an EMBL/GenBank/DDBJ whole genome shotgun (WGS) entry which is preliminary data.</text>
</comment>
<evidence type="ECO:0000313" key="3">
    <source>
        <dbReference type="EMBL" id="CAG7709618.1"/>
    </source>
</evidence>
<dbReference type="InterPro" id="IPR001254">
    <property type="entry name" value="Trypsin_dom"/>
</dbReference>
<evidence type="ECO:0000259" key="2">
    <source>
        <dbReference type="SMART" id="SM00020"/>
    </source>
</evidence>